<protein>
    <submittedName>
        <fullName evidence="1">Similar to RIKEN cDNA 6530403A03, isoform CRA_a</fullName>
    </submittedName>
</protein>
<proteinExistence type="predicted"/>
<dbReference type="Proteomes" id="UP000234681">
    <property type="component" value="Chromosome 17"/>
</dbReference>
<organism evidence="1 2">
    <name type="scientific">Rattus norvegicus</name>
    <name type="common">Rat</name>
    <dbReference type="NCBI Taxonomy" id="10116"/>
    <lineage>
        <taxon>Eukaryota</taxon>
        <taxon>Metazoa</taxon>
        <taxon>Chordata</taxon>
        <taxon>Craniata</taxon>
        <taxon>Vertebrata</taxon>
        <taxon>Euteleostomi</taxon>
        <taxon>Mammalia</taxon>
        <taxon>Eutheria</taxon>
        <taxon>Euarchontoglires</taxon>
        <taxon>Glires</taxon>
        <taxon>Rodentia</taxon>
        <taxon>Myomorpha</taxon>
        <taxon>Muroidea</taxon>
        <taxon>Muridae</taxon>
        <taxon>Murinae</taxon>
        <taxon>Rattus</taxon>
    </lineage>
</organism>
<evidence type="ECO:0000313" key="1">
    <source>
        <dbReference type="EMBL" id="EDL98257.1"/>
    </source>
</evidence>
<name>A6J7A7_RAT</name>
<dbReference type="EMBL" id="CH473977">
    <property type="protein sequence ID" value="EDL98257.1"/>
    <property type="molecule type" value="Genomic_DNA"/>
</dbReference>
<evidence type="ECO:0000313" key="2">
    <source>
        <dbReference type="Proteomes" id="UP000234681"/>
    </source>
</evidence>
<dbReference type="AlphaFoldDB" id="A6J7A7"/>
<gene>
    <name evidence="1" type="primary">RGD1309020</name>
    <name evidence="1" type="ORF">rCG_44116</name>
</gene>
<reference evidence="2" key="1">
    <citation type="submission" date="2005-09" db="EMBL/GenBank/DDBJ databases">
        <authorList>
            <person name="Mural R.J."/>
            <person name="Li P.W."/>
            <person name="Adams M.D."/>
            <person name="Amanatides P.G."/>
            <person name="Baden-Tillson H."/>
            <person name="Barnstead M."/>
            <person name="Chin S.H."/>
            <person name="Dew I."/>
            <person name="Evans C.A."/>
            <person name="Ferriera S."/>
            <person name="Flanigan M."/>
            <person name="Fosler C."/>
            <person name="Glodek A."/>
            <person name="Gu Z."/>
            <person name="Holt R.A."/>
            <person name="Jennings D."/>
            <person name="Kraft C.L."/>
            <person name="Lu F."/>
            <person name="Nguyen T."/>
            <person name="Nusskern D.R."/>
            <person name="Pfannkoch C.M."/>
            <person name="Sitter C."/>
            <person name="Sutton G.G."/>
            <person name="Venter J.C."/>
            <person name="Wang Z."/>
            <person name="Woodage T."/>
            <person name="Zheng X.H."/>
            <person name="Zhong F."/>
        </authorList>
    </citation>
    <scope>NUCLEOTIDE SEQUENCE [LARGE SCALE GENOMIC DNA]</scope>
    <source>
        <strain>BN</strain>
        <strain evidence="2">Sprague-Dawley</strain>
    </source>
</reference>
<sequence length="27" mass="3223">MEKDIIVIKEESKKYNQIVNALIMLMK</sequence>
<accession>A6J7A7</accession>